<name>A0AAD1TET8_PELCU</name>
<evidence type="ECO:0000313" key="9">
    <source>
        <dbReference type="EMBL" id="CAH2323207.1"/>
    </source>
</evidence>
<accession>A0AAD1TET8</accession>
<evidence type="ECO:0000259" key="8">
    <source>
        <dbReference type="Pfam" id="PF00151"/>
    </source>
</evidence>
<dbReference type="Proteomes" id="UP001295444">
    <property type="component" value="Chromosome 11"/>
</dbReference>
<dbReference type="GO" id="GO:0004465">
    <property type="term" value="F:lipoprotein lipase activity"/>
    <property type="evidence" value="ECO:0007669"/>
    <property type="project" value="TreeGrafter"/>
</dbReference>
<dbReference type="SUPFAM" id="SSF53474">
    <property type="entry name" value="alpha/beta-Hydrolases"/>
    <property type="match status" value="1"/>
</dbReference>
<dbReference type="EMBL" id="OW240922">
    <property type="protein sequence ID" value="CAH2323207.1"/>
    <property type="molecule type" value="Genomic_DNA"/>
</dbReference>
<protein>
    <recommendedName>
        <fullName evidence="8">Lipase domain-containing protein</fullName>
    </recommendedName>
</protein>
<organism evidence="9 10">
    <name type="scientific">Pelobates cultripes</name>
    <name type="common">Western spadefoot toad</name>
    <dbReference type="NCBI Taxonomy" id="61616"/>
    <lineage>
        <taxon>Eukaryota</taxon>
        <taxon>Metazoa</taxon>
        <taxon>Chordata</taxon>
        <taxon>Craniata</taxon>
        <taxon>Vertebrata</taxon>
        <taxon>Euteleostomi</taxon>
        <taxon>Amphibia</taxon>
        <taxon>Batrachia</taxon>
        <taxon>Anura</taxon>
        <taxon>Pelobatoidea</taxon>
        <taxon>Pelobatidae</taxon>
        <taxon>Pelobates</taxon>
    </lineage>
</organism>
<evidence type="ECO:0000256" key="4">
    <source>
        <dbReference type="ARBA" id="ARBA00022801"/>
    </source>
</evidence>
<evidence type="ECO:0000256" key="1">
    <source>
        <dbReference type="ARBA" id="ARBA00004613"/>
    </source>
</evidence>
<feature type="domain" description="Lipase" evidence="8">
    <location>
        <begin position="7"/>
        <end position="34"/>
    </location>
</feature>
<keyword evidence="6" id="KW-0443">Lipid metabolism</keyword>
<comment type="similarity">
    <text evidence="2 7">Belongs to the AB hydrolase superfamily. Lipase family.</text>
</comment>
<evidence type="ECO:0000313" key="10">
    <source>
        <dbReference type="Proteomes" id="UP001295444"/>
    </source>
</evidence>
<evidence type="ECO:0000256" key="3">
    <source>
        <dbReference type="ARBA" id="ARBA00022525"/>
    </source>
</evidence>
<dbReference type="GO" id="GO:0005615">
    <property type="term" value="C:extracellular space"/>
    <property type="evidence" value="ECO:0007669"/>
    <property type="project" value="TreeGrafter"/>
</dbReference>
<reference evidence="9" key="1">
    <citation type="submission" date="2022-03" db="EMBL/GenBank/DDBJ databases">
        <authorList>
            <person name="Alioto T."/>
            <person name="Alioto T."/>
            <person name="Gomez Garrido J."/>
        </authorList>
    </citation>
    <scope>NUCLEOTIDE SEQUENCE</scope>
</reference>
<dbReference type="PANTHER" id="PTHR11610">
    <property type="entry name" value="LIPASE"/>
    <property type="match status" value="1"/>
</dbReference>
<dbReference type="Pfam" id="PF00151">
    <property type="entry name" value="Lipase"/>
    <property type="match status" value="2"/>
</dbReference>
<dbReference type="GO" id="GO:0016042">
    <property type="term" value="P:lipid catabolic process"/>
    <property type="evidence" value="ECO:0007669"/>
    <property type="project" value="UniProtKB-KW"/>
</dbReference>
<evidence type="ECO:0000256" key="6">
    <source>
        <dbReference type="ARBA" id="ARBA00023098"/>
    </source>
</evidence>
<dbReference type="InterPro" id="IPR013818">
    <property type="entry name" value="Lipase"/>
</dbReference>
<sequence>MFICYISGLGIKAAVGHLDFYPNKGQRMPECNSSNCLEDLCLLSPVTGPLNCSQGAEQAPLPCPESTKNTNFTLQEFRVYAKRAFCDHYQAIQYFIDSITDRNKFQSYPCESEAKAQAGECATEGPSDGNPTMGFYSTDYTNLTQSSQVFVLNT</sequence>
<keyword evidence="4" id="KW-0378">Hydrolase</keyword>
<proteinExistence type="inferred from homology"/>
<gene>
    <name evidence="9" type="ORF">PECUL_23A022123</name>
</gene>
<dbReference type="InterPro" id="IPR029058">
    <property type="entry name" value="AB_hydrolase_fold"/>
</dbReference>
<keyword evidence="5" id="KW-0442">Lipid degradation</keyword>
<evidence type="ECO:0000256" key="2">
    <source>
        <dbReference type="ARBA" id="ARBA00010701"/>
    </source>
</evidence>
<comment type="subcellular location">
    <subcellularLocation>
        <location evidence="1">Secreted</location>
    </subcellularLocation>
</comment>
<dbReference type="PANTHER" id="PTHR11610:SF165">
    <property type="entry name" value="PANCREATIC LIPASE-RELATED PROTEIN 2"/>
    <property type="match status" value="1"/>
</dbReference>
<dbReference type="InterPro" id="IPR000734">
    <property type="entry name" value="TAG_lipase"/>
</dbReference>
<dbReference type="AlphaFoldDB" id="A0AAD1TET8"/>
<feature type="domain" description="Lipase" evidence="8">
    <location>
        <begin position="83"/>
        <end position="154"/>
    </location>
</feature>
<keyword evidence="10" id="KW-1185">Reference proteome</keyword>
<dbReference type="Gene3D" id="3.40.50.1820">
    <property type="entry name" value="alpha/beta hydrolase"/>
    <property type="match status" value="1"/>
</dbReference>
<evidence type="ECO:0000256" key="5">
    <source>
        <dbReference type="ARBA" id="ARBA00022963"/>
    </source>
</evidence>
<evidence type="ECO:0000256" key="7">
    <source>
        <dbReference type="RuleBase" id="RU004262"/>
    </source>
</evidence>
<keyword evidence="3" id="KW-0964">Secreted</keyword>